<dbReference type="AlphaFoldDB" id="A0A1R3L1U0"/>
<dbReference type="EMBL" id="AWUE01004574">
    <property type="protein sequence ID" value="OMP13324.1"/>
    <property type="molecule type" value="Genomic_DNA"/>
</dbReference>
<dbReference type="InterPro" id="IPR023393">
    <property type="entry name" value="START-like_dom_sf"/>
</dbReference>
<evidence type="ECO:0000313" key="2">
    <source>
        <dbReference type="Proteomes" id="UP000187203"/>
    </source>
</evidence>
<evidence type="ECO:0008006" key="3">
    <source>
        <dbReference type="Google" id="ProtNLM"/>
    </source>
</evidence>
<dbReference type="SUPFAM" id="SSF55961">
    <property type="entry name" value="Bet v1-like"/>
    <property type="match status" value="1"/>
</dbReference>
<sequence length="194" mass="22274">MAGCMAVALPIWMGTNGTYFLWTFPNLASKDAAIYLEHYFIKHKINCTIMEKLYFKIEIDATKEKVWDVVLGETTYPQWTAAFAEGSSVVTDWQKGSRALFLNAEGKGMVSEIAEHIPNEYLSIKHLGFYDNGVEDLESEEVKKWNNAYENYKLSFLDGKSIFSVEMDTNEEYKSYFLETWPKALNKVKELAEA</sequence>
<accession>A0A1R3L1U0</accession>
<evidence type="ECO:0000313" key="1">
    <source>
        <dbReference type="EMBL" id="OMP13324.1"/>
    </source>
</evidence>
<comment type="caution">
    <text evidence="1">The sequence shown here is derived from an EMBL/GenBank/DDBJ whole genome shotgun (WGS) entry which is preliminary data.</text>
</comment>
<proteinExistence type="predicted"/>
<reference evidence="2" key="1">
    <citation type="submission" date="2013-09" db="EMBL/GenBank/DDBJ databases">
        <title>Corchorus olitorius genome sequencing.</title>
        <authorList>
            <person name="Alam M."/>
            <person name="Haque M.S."/>
            <person name="Islam M.S."/>
            <person name="Emdad E.M."/>
            <person name="Islam M.M."/>
            <person name="Ahmed B."/>
            <person name="Halim A."/>
            <person name="Hossen Q.M.M."/>
            <person name="Hossain M.Z."/>
            <person name="Ahmed R."/>
            <person name="Khan M.M."/>
            <person name="Islam R."/>
            <person name="Rashid M.M."/>
            <person name="Khan S.A."/>
            <person name="Rahman M.S."/>
            <person name="Alam M."/>
            <person name="Yahiya A.S."/>
            <person name="Khan M.S."/>
            <person name="Azam M.S."/>
            <person name="Haque T."/>
            <person name="Lashkar M.Z.H."/>
            <person name="Akhand A.I."/>
            <person name="Morshed G."/>
            <person name="Roy S."/>
            <person name="Uddin K.S."/>
            <person name="Rabeya T."/>
            <person name="Hossain A.S."/>
            <person name="Chowdhury A."/>
            <person name="Snigdha A.R."/>
            <person name="Mortoza M.S."/>
            <person name="Matin S.A."/>
            <person name="Hoque S.M.E."/>
            <person name="Islam M.K."/>
            <person name="Roy D.K."/>
            <person name="Haider R."/>
            <person name="Moosa M.M."/>
            <person name="Elias S.M."/>
            <person name="Hasan A.M."/>
            <person name="Jahan S."/>
            <person name="Shafiuddin M."/>
            <person name="Mahmood N."/>
            <person name="Shommy N.S."/>
        </authorList>
    </citation>
    <scope>NUCLEOTIDE SEQUENCE [LARGE SCALE GENOMIC DNA]</scope>
    <source>
        <strain evidence="2">cv. O-4</strain>
    </source>
</reference>
<keyword evidence="2" id="KW-1185">Reference proteome</keyword>
<dbReference type="Proteomes" id="UP000187203">
    <property type="component" value="Unassembled WGS sequence"/>
</dbReference>
<organism evidence="1 2">
    <name type="scientific">Corchorus olitorius</name>
    <dbReference type="NCBI Taxonomy" id="93759"/>
    <lineage>
        <taxon>Eukaryota</taxon>
        <taxon>Viridiplantae</taxon>
        <taxon>Streptophyta</taxon>
        <taxon>Embryophyta</taxon>
        <taxon>Tracheophyta</taxon>
        <taxon>Spermatophyta</taxon>
        <taxon>Magnoliopsida</taxon>
        <taxon>eudicotyledons</taxon>
        <taxon>Gunneridae</taxon>
        <taxon>Pentapetalae</taxon>
        <taxon>rosids</taxon>
        <taxon>malvids</taxon>
        <taxon>Malvales</taxon>
        <taxon>Malvaceae</taxon>
        <taxon>Grewioideae</taxon>
        <taxon>Apeibeae</taxon>
        <taxon>Corchorus</taxon>
    </lineage>
</organism>
<name>A0A1R3L1U0_9ROSI</name>
<gene>
    <name evidence="1" type="ORF">COLO4_01885</name>
</gene>
<dbReference type="Gene3D" id="3.30.530.20">
    <property type="match status" value="1"/>
</dbReference>
<protein>
    <recommendedName>
        <fullName evidence="3">Bet v I/Major latex protein domain-containing protein</fullName>
    </recommendedName>
</protein>